<dbReference type="PANTHER" id="PTHR33057">
    <property type="entry name" value="TRANSCRIPTION REPRESSOR OFP7-RELATED"/>
    <property type="match status" value="1"/>
</dbReference>
<dbReference type="Proteomes" id="UP000694864">
    <property type="component" value="Chromosome 3"/>
</dbReference>
<keyword evidence="4 6" id="KW-0804">Transcription</keyword>
<reference evidence="10" key="2">
    <citation type="submission" date="2025-08" db="UniProtKB">
        <authorList>
            <consortium name="RefSeq"/>
        </authorList>
    </citation>
    <scope>IDENTIFICATION</scope>
    <source>
        <tissue evidence="10">Leaf</tissue>
    </source>
</reference>
<dbReference type="Pfam" id="PF04844">
    <property type="entry name" value="Ovate"/>
    <property type="match status" value="1"/>
</dbReference>
<reference evidence="9" key="1">
    <citation type="journal article" date="2014" name="Nat. Commun.">
        <title>The emerging biofuel crop Camelina sativa retains a highly undifferentiated hexaploid genome structure.</title>
        <authorList>
            <person name="Kagale S."/>
            <person name="Koh C."/>
            <person name="Nixon J."/>
            <person name="Bollina V."/>
            <person name="Clarke W.E."/>
            <person name="Tuteja R."/>
            <person name="Spillane C."/>
            <person name="Robinson S.J."/>
            <person name="Links M.G."/>
            <person name="Clarke C."/>
            <person name="Higgins E.E."/>
            <person name="Huebert T."/>
            <person name="Sharpe A.G."/>
            <person name="Parkin I.A."/>
        </authorList>
    </citation>
    <scope>NUCLEOTIDE SEQUENCE [LARGE SCALE GENOMIC DNA]</scope>
    <source>
        <strain evidence="9">cv. DH55</strain>
    </source>
</reference>
<evidence type="ECO:0000256" key="4">
    <source>
        <dbReference type="ARBA" id="ARBA00023163"/>
    </source>
</evidence>
<dbReference type="PROSITE" id="PS51754">
    <property type="entry name" value="OVATE"/>
    <property type="match status" value="1"/>
</dbReference>
<proteinExistence type="predicted"/>
<dbReference type="RefSeq" id="XP_010501348.1">
    <property type="nucleotide sequence ID" value="XM_010503046.2"/>
</dbReference>
<keyword evidence="2 6" id="KW-0678">Repressor</keyword>
<comment type="subcellular location">
    <subcellularLocation>
        <location evidence="1 6">Nucleus</location>
    </subcellularLocation>
</comment>
<feature type="compositionally biased region" description="Low complexity" evidence="7">
    <location>
        <begin position="46"/>
        <end position="61"/>
    </location>
</feature>
<evidence type="ECO:0000256" key="1">
    <source>
        <dbReference type="ARBA" id="ARBA00004123"/>
    </source>
</evidence>
<feature type="domain" description="OVATE" evidence="8">
    <location>
        <begin position="248"/>
        <end position="307"/>
    </location>
</feature>
<accession>A0ABM0YIE9</accession>
<dbReference type="PANTHER" id="PTHR33057:SF151">
    <property type="entry name" value="TRANSCRIPTION REPRESSOR OFP1"/>
    <property type="match status" value="1"/>
</dbReference>
<dbReference type="Pfam" id="PF13724">
    <property type="entry name" value="DNA_binding_2"/>
    <property type="match status" value="1"/>
</dbReference>
<dbReference type="GeneID" id="104778593"/>
<sequence length="319" mass="36865">MRNYKFRLSAMIPSEWFHRLKNMTKLRNKHSPPPYSFNTTKKTKTSSDSKSLSLPYSSSSYISDRSRTSLESKTFQISPRISLHKLQSKRKTVYKPSPPSSSSLSADFNKKKIKFLRQQDCSPASTNSKLSSSADDFIINMYNRDSKKKMFKEIRVFDSTEKAFPGSKRTKELRKTHHPSVEVTINEKKEDVCRIQKNHQKPLVSSGGRSSVKSPRIKLRVSSPRLQFSPRRSQSRLQNKQVCDSFAVIKSSLDPKKDFRESMVEMITENNIRASKDLDDLLACYLTLNPKEYHDLIIKVFVQIWLEVINPKFASKKNV</sequence>
<comment type="function">
    <text evidence="6">Transcriptional repressor that regulates multiple aspects of plant growth and development.</text>
</comment>
<evidence type="ECO:0000259" key="8">
    <source>
        <dbReference type="PROSITE" id="PS51754"/>
    </source>
</evidence>
<dbReference type="InterPro" id="IPR006458">
    <property type="entry name" value="Ovate_C"/>
</dbReference>
<evidence type="ECO:0000256" key="7">
    <source>
        <dbReference type="SAM" id="MobiDB-lite"/>
    </source>
</evidence>
<name>A0ABM0YIE9_CAMSA</name>
<protein>
    <recommendedName>
        <fullName evidence="6">Transcription repressor</fullName>
    </recommendedName>
    <alternativeName>
        <fullName evidence="6">Ovate family protein</fullName>
    </alternativeName>
</protein>
<organism evidence="9 10">
    <name type="scientific">Camelina sativa</name>
    <name type="common">False flax</name>
    <name type="synonym">Myagrum sativum</name>
    <dbReference type="NCBI Taxonomy" id="90675"/>
    <lineage>
        <taxon>Eukaryota</taxon>
        <taxon>Viridiplantae</taxon>
        <taxon>Streptophyta</taxon>
        <taxon>Embryophyta</taxon>
        <taxon>Tracheophyta</taxon>
        <taxon>Spermatophyta</taxon>
        <taxon>Magnoliopsida</taxon>
        <taxon>eudicotyledons</taxon>
        <taxon>Gunneridae</taxon>
        <taxon>Pentapetalae</taxon>
        <taxon>rosids</taxon>
        <taxon>malvids</taxon>
        <taxon>Brassicales</taxon>
        <taxon>Brassicaceae</taxon>
        <taxon>Camelineae</taxon>
        <taxon>Camelina</taxon>
    </lineage>
</organism>
<evidence type="ECO:0000313" key="10">
    <source>
        <dbReference type="RefSeq" id="XP_010501348.1"/>
    </source>
</evidence>
<keyword evidence="5 6" id="KW-0539">Nucleus</keyword>
<evidence type="ECO:0000256" key="5">
    <source>
        <dbReference type="ARBA" id="ARBA00023242"/>
    </source>
</evidence>
<keyword evidence="9" id="KW-1185">Reference proteome</keyword>
<gene>
    <name evidence="10" type="primary">LOC104778593</name>
</gene>
<evidence type="ECO:0000256" key="3">
    <source>
        <dbReference type="ARBA" id="ARBA00023015"/>
    </source>
</evidence>
<dbReference type="InterPro" id="IPR025830">
    <property type="entry name" value="DNA_bnd_dom_ovate"/>
</dbReference>
<evidence type="ECO:0000256" key="6">
    <source>
        <dbReference type="RuleBase" id="RU367028"/>
    </source>
</evidence>
<dbReference type="InterPro" id="IPR038933">
    <property type="entry name" value="Ovate"/>
</dbReference>
<feature type="region of interest" description="Disordered" evidence="7">
    <location>
        <begin position="25"/>
        <end position="61"/>
    </location>
</feature>
<keyword evidence="3 6" id="KW-0805">Transcription regulation</keyword>
<evidence type="ECO:0000313" key="9">
    <source>
        <dbReference type="Proteomes" id="UP000694864"/>
    </source>
</evidence>
<dbReference type="NCBIfam" id="TIGR01568">
    <property type="entry name" value="A_thal_3678"/>
    <property type="match status" value="1"/>
</dbReference>
<evidence type="ECO:0000256" key="2">
    <source>
        <dbReference type="ARBA" id="ARBA00022491"/>
    </source>
</evidence>